<accession>A0A176S2J2</accession>
<dbReference type="Proteomes" id="UP000076962">
    <property type="component" value="Unassembled WGS sequence"/>
</dbReference>
<keyword evidence="1" id="KW-1133">Transmembrane helix</keyword>
<protein>
    <submittedName>
        <fullName evidence="2">Secreted protein</fullName>
    </submittedName>
</protein>
<reference evidence="2 3" key="1">
    <citation type="submission" date="2016-05" db="EMBL/GenBank/DDBJ databases">
        <title>Single-cell genome of chain-forming Candidatus Thiomargarita nelsonii and comparison to other large sulfur-oxidizing bacteria.</title>
        <authorList>
            <person name="Winkel M."/>
            <person name="Salman V."/>
            <person name="Woyke T."/>
            <person name="Schulz-Vogt H."/>
            <person name="Richter M."/>
            <person name="Flood B."/>
            <person name="Bailey J."/>
            <person name="Amann R."/>
            <person name="Mussmann M."/>
        </authorList>
    </citation>
    <scope>NUCLEOTIDE SEQUENCE [LARGE SCALE GENOMIC DNA]</scope>
    <source>
        <strain evidence="2 3">THI036</strain>
    </source>
</reference>
<feature type="non-terminal residue" evidence="2">
    <location>
        <position position="48"/>
    </location>
</feature>
<gene>
    <name evidence="2" type="ORF">THIOM_002077</name>
</gene>
<comment type="caution">
    <text evidence="2">The sequence shown here is derived from an EMBL/GenBank/DDBJ whole genome shotgun (WGS) entry which is preliminary data.</text>
</comment>
<keyword evidence="1" id="KW-0812">Transmembrane</keyword>
<keyword evidence="3" id="KW-1185">Reference proteome</keyword>
<sequence length="48" mass="5636">MKWWPQNLTGQTITLLLIALLGSQLFSFLIFSDERRSALLDERRKNTL</sequence>
<evidence type="ECO:0000256" key="1">
    <source>
        <dbReference type="SAM" id="Phobius"/>
    </source>
</evidence>
<evidence type="ECO:0000313" key="3">
    <source>
        <dbReference type="Proteomes" id="UP000076962"/>
    </source>
</evidence>
<feature type="transmembrane region" description="Helical" evidence="1">
    <location>
        <begin position="12"/>
        <end position="31"/>
    </location>
</feature>
<name>A0A176S2J2_9GAMM</name>
<organism evidence="2 3">
    <name type="scientific">Candidatus Thiomargarita nelsonii</name>
    <dbReference type="NCBI Taxonomy" id="1003181"/>
    <lineage>
        <taxon>Bacteria</taxon>
        <taxon>Pseudomonadati</taxon>
        <taxon>Pseudomonadota</taxon>
        <taxon>Gammaproteobacteria</taxon>
        <taxon>Thiotrichales</taxon>
        <taxon>Thiotrichaceae</taxon>
        <taxon>Thiomargarita</taxon>
    </lineage>
</organism>
<evidence type="ECO:0000313" key="2">
    <source>
        <dbReference type="EMBL" id="OAD22138.1"/>
    </source>
</evidence>
<dbReference type="EMBL" id="LUTY01001146">
    <property type="protein sequence ID" value="OAD22138.1"/>
    <property type="molecule type" value="Genomic_DNA"/>
</dbReference>
<dbReference type="AlphaFoldDB" id="A0A176S2J2"/>
<keyword evidence="1" id="KW-0472">Membrane</keyword>
<proteinExistence type="predicted"/>